<evidence type="ECO:0000313" key="3">
    <source>
        <dbReference type="EMBL" id="RKO87957.1"/>
    </source>
</evidence>
<feature type="compositionally biased region" description="Polar residues" evidence="1">
    <location>
        <begin position="663"/>
        <end position="681"/>
    </location>
</feature>
<keyword evidence="2" id="KW-0472">Membrane</keyword>
<dbReference type="Proteomes" id="UP000269721">
    <property type="component" value="Unassembled WGS sequence"/>
</dbReference>
<dbReference type="EMBL" id="KZ997040">
    <property type="protein sequence ID" value="RKO87957.1"/>
    <property type="molecule type" value="Genomic_DNA"/>
</dbReference>
<feature type="region of interest" description="Disordered" evidence="1">
    <location>
        <begin position="519"/>
        <end position="559"/>
    </location>
</feature>
<keyword evidence="4" id="KW-1185">Reference proteome</keyword>
<proteinExistence type="predicted"/>
<accession>A0A4V1IQW3</accession>
<evidence type="ECO:0000256" key="1">
    <source>
        <dbReference type="SAM" id="MobiDB-lite"/>
    </source>
</evidence>
<keyword evidence="2" id="KW-0812">Transmembrane</keyword>
<feature type="compositionally biased region" description="Low complexity" evidence="1">
    <location>
        <begin position="468"/>
        <end position="482"/>
    </location>
</feature>
<feature type="region of interest" description="Disordered" evidence="1">
    <location>
        <begin position="729"/>
        <end position="775"/>
    </location>
</feature>
<evidence type="ECO:0000313" key="4">
    <source>
        <dbReference type="Proteomes" id="UP000269721"/>
    </source>
</evidence>
<feature type="transmembrane region" description="Helical" evidence="2">
    <location>
        <begin position="489"/>
        <end position="510"/>
    </location>
</feature>
<feature type="region of interest" description="Disordered" evidence="1">
    <location>
        <begin position="583"/>
        <end position="706"/>
    </location>
</feature>
<keyword evidence="2" id="KW-1133">Transmembrane helix</keyword>
<feature type="compositionally biased region" description="Polar residues" evidence="1">
    <location>
        <begin position="645"/>
        <end position="655"/>
    </location>
</feature>
<evidence type="ECO:0000256" key="2">
    <source>
        <dbReference type="SAM" id="Phobius"/>
    </source>
</evidence>
<organism evidence="3 4">
    <name type="scientific">Blyttiomyces helicus</name>
    <dbReference type="NCBI Taxonomy" id="388810"/>
    <lineage>
        <taxon>Eukaryota</taxon>
        <taxon>Fungi</taxon>
        <taxon>Fungi incertae sedis</taxon>
        <taxon>Chytridiomycota</taxon>
        <taxon>Chytridiomycota incertae sedis</taxon>
        <taxon>Chytridiomycetes</taxon>
        <taxon>Chytridiomycetes incertae sedis</taxon>
        <taxon>Blyttiomyces</taxon>
    </lineage>
</organism>
<feature type="compositionally biased region" description="Basic and acidic residues" evidence="1">
    <location>
        <begin position="543"/>
        <end position="552"/>
    </location>
</feature>
<feature type="compositionally biased region" description="Basic and acidic residues" evidence="1">
    <location>
        <begin position="766"/>
        <end position="775"/>
    </location>
</feature>
<gene>
    <name evidence="3" type="ORF">BDK51DRAFT_40450</name>
</gene>
<dbReference type="AlphaFoldDB" id="A0A4V1IQW3"/>
<feature type="region of interest" description="Disordered" evidence="1">
    <location>
        <begin position="445"/>
        <end position="482"/>
    </location>
</feature>
<protein>
    <submittedName>
        <fullName evidence="3">Uncharacterized protein</fullName>
    </submittedName>
</protein>
<reference evidence="4" key="1">
    <citation type="journal article" date="2018" name="Nat. Microbiol.">
        <title>Leveraging single-cell genomics to expand the fungal tree of life.</title>
        <authorList>
            <person name="Ahrendt S.R."/>
            <person name="Quandt C.A."/>
            <person name="Ciobanu D."/>
            <person name="Clum A."/>
            <person name="Salamov A."/>
            <person name="Andreopoulos B."/>
            <person name="Cheng J.F."/>
            <person name="Woyke T."/>
            <person name="Pelin A."/>
            <person name="Henrissat B."/>
            <person name="Reynolds N.K."/>
            <person name="Benny G.L."/>
            <person name="Smith M.E."/>
            <person name="James T.Y."/>
            <person name="Grigoriev I.V."/>
        </authorList>
    </citation>
    <scope>NUCLEOTIDE SEQUENCE [LARGE SCALE GENOMIC DNA]</scope>
</reference>
<feature type="compositionally biased region" description="Pro residues" evidence="1">
    <location>
        <begin position="445"/>
        <end position="467"/>
    </location>
</feature>
<feature type="compositionally biased region" description="Pro residues" evidence="1">
    <location>
        <begin position="624"/>
        <end position="641"/>
    </location>
</feature>
<sequence length="775" mass="82846">MTSYLGYQHHTGFAPRSLECFFLAGIPGNIDPIADARHHTWAHDRRRILDRVHGRSNLITGGSALECRKKVAKHVVDLRRDLPPVARPCPQRSAGDVDPIRGPGYSALGDWDSRVGERYASDKDGEVGKVWGVGAREIERTRRQRNGEFGSYLQEKQCFWKRDFTVFAAFIARNRELSSWVWYSAGRLVDTPWRRRTLSVGPNILTPCILTYTLGATVEQTCHEIGYSPITSLVPGGPSPDRSQRFIAASSGSAFDVTLDTIPLSSPAFATTVASGTVSFTASNISQRIYAATADAVAAYDRPTTPPWTPVWSVAHTGAMVMDIDEARGWVWVCTGMAAHAPGGWVSGSLIAVQVATGSPVNWTLNGSIPCGDGSVLFDHVNGTLLAAAPSNMTLYNVSRDAAPVVAPARTQVFATPVPNSLVRPARVGELVLLGTAAGSLAPPALAPAPPSDLAPIPSPTEPPTPLPISSATETAASDVSSSSGISTVGVVFAVIGPLLFLTALGLLFFMSRRPKTRAPPAVDEIDVEGSFHTADMEPEASMDDRSERSIAPREPPAPIASIVSMATAESRPESFHTSLYVGSQQSGPAHIGENSPAPSSPSTPLSPFETALLPPLTQTKLESPPPTSSPHLPPPRPETPTPSFQETPYGSIPSSRGYLAESDTSTLRRSNSVSTISTVPTLLKRSLPVTSPSFAPSPLLDDTASTDYATADESFSATDAYVTGEEASIMGSSFASGGSYRDARERWDDDEREESEEEDVDIPVLDDRMFPFDR</sequence>
<feature type="compositionally biased region" description="Low complexity" evidence="1">
    <location>
        <begin position="596"/>
        <end position="608"/>
    </location>
</feature>
<name>A0A4V1IQW3_9FUNG</name>
<feature type="compositionally biased region" description="Acidic residues" evidence="1">
    <location>
        <begin position="751"/>
        <end position="762"/>
    </location>
</feature>